<reference evidence="12 13" key="1">
    <citation type="submission" date="2019-03" db="EMBL/GenBank/DDBJ databases">
        <title>Genomic Encyclopedia of Type Strains, Phase IV (KMG-IV): sequencing the most valuable type-strain genomes for metagenomic binning, comparative biology and taxonomic classification.</title>
        <authorList>
            <person name="Goeker M."/>
        </authorList>
    </citation>
    <scope>NUCLEOTIDE SEQUENCE [LARGE SCALE GENOMIC DNA]</scope>
    <source>
        <strain evidence="12 13">DSM 28679</strain>
    </source>
</reference>
<gene>
    <name evidence="12" type="ORF">DFQ45_10356</name>
</gene>
<accession>A0A4R6U2F1</accession>
<keyword evidence="2" id="KW-0554">One-carbon metabolism</keyword>
<evidence type="ECO:0000256" key="8">
    <source>
        <dbReference type="ARBA" id="ARBA00039631"/>
    </source>
</evidence>
<protein>
    <recommendedName>
        <fullName evidence="8">Dihydromonapterin reductase</fullName>
        <ecNumber evidence="1">1.5.1.3</ecNumber>
        <ecNumber evidence="7">1.5.1.50</ecNumber>
    </recommendedName>
    <alternativeName>
        <fullName evidence="9">Dihydrofolate reductase</fullName>
    </alternativeName>
</protein>
<dbReference type="EC" id="1.5.1.3" evidence="1"/>
<dbReference type="InterPro" id="IPR020904">
    <property type="entry name" value="Sc_DH/Rdtase_CS"/>
</dbReference>
<dbReference type="GO" id="GO:0004146">
    <property type="term" value="F:dihydrofolate reductase activity"/>
    <property type="evidence" value="ECO:0007669"/>
    <property type="project" value="UniProtKB-EC"/>
</dbReference>
<evidence type="ECO:0000256" key="5">
    <source>
        <dbReference type="ARBA" id="ARBA00037508"/>
    </source>
</evidence>
<comment type="catalytic activity">
    <reaction evidence="11">
        <text>7,8-dihydromonapterin + NADPH + H(+) = 5,6,7,8-tetrahydromonapterin + NADP(+)</text>
        <dbReference type="Rhea" id="RHEA:34847"/>
        <dbReference type="ChEBI" id="CHEBI:15378"/>
        <dbReference type="ChEBI" id="CHEBI:57783"/>
        <dbReference type="ChEBI" id="CHEBI:58349"/>
        <dbReference type="ChEBI" id="CHEBI:71175"/>
        <dbReference type="ChEBI" id="CHEBI:71177"/>
        <dbReference type="EC" id="1.5.1.50"/>
    </reaction>
</comment>
<dbReference type="Proteomes" id="UP000294575">
    <property type="component" value="Unassembled WGS sequence"/>
</dbReference>
<evidence type="ECO:0000256" key="10">
    <source>
        <dbReference type="ARBA" id="ARBA00048873"/>
    </source>
</evidence>
<dbReference type="PANTHER" id="PTHR43639">
    <property type="entry name" value="OXIDOREDUCTASE, SHORT-CHAIN DEHYDROGENASE/REDUCTASE FAMILY (AFU_ORTHOLOGUE AFUA_5G02870)"/>
    <property type="match status" value="1"/>
</dbReference>
<evidence type="ECO:0000313" key="13">
    <source>
        <dbReference type="Proteomes" id="UP000294575"/>
    </source>
</evidence>
<evidence type="ECO:0000256" key="3">
    <source>
        <dbReference type="ARBA" id="ARBA00022857"/>
    </source>
</evidence>
<comment type="function">
    <text evidence="5">Catalyzes the reduction of dihydromonapterin to tetrahydromonapterin. Also has lower activity with dihydrofolate.</text>
</comment>
<dbReference type="EMBL" id="SNYK01000003">
    <property type="protein sequence ID" value="TDQ38893.1"/>
    <property type="molecule type" value="Genomic_DNA"/>
</dbReference>
<keyword evidence="4" id="KW-0560">Oxidoreductase</keyword>
<comment type="catalytic activity">
    <reaction evidence="10">
        <text>(6S)-5,6,7,8-tetrahydrofolate + NADP(+) = 7,8-dihydrofolate + NADPH + H(+)</text>
        <dbReference type="Rhea" id="RHEA:15009"/>
        <dbReference type="ChEBI" id="CHEBI:15378"/>
        <dbReference type="ChEBI" id="CHEBI:57451"/>
        <dbReference type="ChEBI" id="CHEBI:57453"/>
        <dbReference type="ChEBI" id="CHEBI:57783"/>
        <dbReference type="ChEBI" id="CHEBI:58349"/>
        <dbReference type="EC" id="1.5.1.3"/>
    </reaction>
</comment>
<dbReference type="PANTHER" id="PTHR43639:SF6">
    <property type="entry name" value="DIHYDROMONAPTERIN REDUCTASE"/>
    <property type="match status" value="1"/>
</dbReference>
<dbReference type="SUPFAM" id="SSF51735">
    <property type="entry name" value="NAD(P)-binding Rossmann-fold domains"/>
    <property type="match status" value="1"/>
</dbReference>
<evidence type="ECO:0000256" key="6">
    <source>
        <dbReference type="ARBA" id="ARBA00038212"/>
    </source>
</evidence>
<name>A0A4R6U2F1_9GAMM</name>
<keyword evidence="3" id="KW-0521">NADP</keyword>
<dbReference type="PRINTS" id="PR00081">
    <property type="entry name" value="GDHRDH"/>
</dbReference>
<evidence type="ECO:0000256" key="11">
    <source>
        <dbReference type="ARBA" id="ARBA00049376"/>
    </source>
</evidence>
<dbReference type="GO" id="GO:0006730">
    <property type="term" value="P:one-carbon metabolic process"/>
    <property type="evidence" value="ECO:0007669"/>
    <property type="project" value="UniProtKB-KW"/>
</dbReference>
<dbReference type="InterPro" id="IPR002347">
    <property type="entry name" value="SDR_fam"/>
</dbReference>
<organism evidence="12 13">
    <name type="scientific">Thiopseudomonas denitrificans</name>
    <dbReference type="NCBI Taxonomy" id="1501432"/>
    <lineage>
        <taxon>Bacteria</taxon>
        <taxon>Pseudomonadati</taxon>
        <taxon>Pseudomonadota</taxon>
        <taxon>Gammaproteobacteria</taxon>
        <taxon>Pseudomonadales</taxon>
        <taxon>Pseudomonadaceae</taxon>
        <taxon>Thiopseudomonas</taxon>
    </lineage>
</organism>
<dbReference type="NCBIfam" id="NF005066">
    <property type="entry name" value="PRK06483.1"/>
    <property type="match status" value="1"/>
</dbReference>
<evidence type="ECO:0000256" key="9">
    <source>
        <dbReference type="ARBA" id="ARBA00042299"/>
    </source>
</evidence>
<comment type="similarity">
    <text evidence="6">Belongs to the short-chain dehydrogenases/reductases (SDR) family. FolM subfamily.</text>
</comment>
<evidence type="ECO:0000256" key="7">
    <source>
        <dbReference type="ARBA" id="ARBA00039145"/>
    </source>
</evidence>
<dbReference type="AlphaFoldDB" id="A0A4R6U2F1"/>
<dbReference type="PROSITE" id="PS00061">
    <property type="entry name" value="ADH_SHORT"/>
    <property type="match status" value="1"/>
</dbReference>
<dbReference type="InterPro" id="IPR036291">
    <property type="entry name" value="NAD(P)-bd_dom_sf"/>
</dbReference>
<evidence type="ECO:0000256" key="2">
    <source>
        <dbReference type="ARBA" id="ARBA00022563"/>
    </source>
</evidence>
<dbReference type="Gene3D" id="3.40.50.720">
    <property type="entry name" value="NAD(P)-binding Rossmann-like Domain"/>
    <property type="match status" value="1"/>
</dbReference>
<comment type="caution">
    <text evidence="12">The sequence shown here is derived from an EMBL/GenBank/DDBJ whole genome shotgun (WGS) entry which is preliminary data.</text>
</comment>
<dbReference type="Pfam" id="PF13561">
    <property type="entry name" value="adh_short_C2"/>
    <property type="match status" value="1"/>
</dbReference>
<evidence type="ECO:0000256" key="1">
    <source>
        <dbReference type="ARBA" id="ARBA00012856"/>
    </source>
</evidence>
<sequence length="205" mass="22218">MISYRQRHPGVDELEAAGITCLPADFGSEAGILAFIEQVQQHADGLRAIIHNASAWQADPVPANGSAFNTLFHVHMLAPYLINLACEPLLRQSPIADIIHISDDVTRRGSSHRVAYSASKAALDNMTLSFASQFAPHIKVNGISPALIMLHPDDGVEYARQAMDKSVLKTVPGPEVVMQAVEYLLNNPYVTGTTLCLNGGRHLKN</sequence>
<keyword evidence="13" id="KW-1185">Reference proteome</keyword>
<proteinExistence type="inferred from homology"/>
<evidence type="ECO:0000313" key="12">
    <source>
        <dbReference type="EMBL" id="TDQ38893.1"/>
    </source>
</evidence>
<dbReference type="EC" id="1.5.1.50" evidence="7"/>
<evidence type="ECO:0000256" key="4">
    <source>
        <dbReference type="ARBA" id="ARBA00023002"/>
    </source>
</evidence>